<gene>
    <name evidence="5" type="primary">rplY</name>
    <name evidence="5" type="synonym">ctc</name>
    <name evidence="8" type="ORF">DAMNIGENAA_22110</name>
</gene>
<dbReference type="Proteomes" id="UP001144372">
    <property type="component" value="Unassembled WGS sequence"/>
</dbReference>
<organism evidence="8 9">
    <name type="scientific">Desulforhabdus amnigena</name>
    <dbReference type="NCBI Taxonomy" id="40218"/>
    <lineage>
        <taxon>Bacteria</taxon>
        <taxon>Pseudomonadati</taxon>
        <taxon>Thermodesulfobacteriota</taxon>
        <taxon>Syntrophobacteria</taxon>
        <taxon>Syntrophobacterales</taxon>
        <taxon>Syntrophobacteraceae</taxon>
        <taxon>Desulforhabdus</taxon>
    </lineage>
</organism>
<dbReference type="SUPFAM" id="SSF50715">
    <property type="entry name" value="Ribosomal protein L25-like"/>
    <property type="match status" value="1"/>
</dbReference>
<dbReference type="PANTHER" id="PTHR33284">
    <property type="entry name" value="RIBOSOMAL PROTEIN L25/GLN-TRNA SYNTHETASE, ANTI-CODON-BINDING DOMAIN-CONTAINING PROTEIN"/>
    <property type="match status" value="1"/>
</dbReference>
<keyword evidence="4 5" id="KW-0687">Ribonucleoprotein</keyword>
<dbReference type="PANTHER" id="PTHR33284:SF1">
    <property type="entry name" value="RIBOSOMAL PROTEIN L25_GLN-TRNA SYNTHETASE, ANTI-CODON-BINDING DOMAIN-CONTAINING PROTEIN"/>
    <property type="match status" value="1"/>
</dbReference>
<evidence type="ECO:0000259" key="6">
    <source>
        <dbReference type="Pfam" id="PF01386"/>
    </source>
</evidence>
<dbReference type="GO" id="GO:0003735">
    <property type="term" value="F:structural constituent of ribosome"/>
    <property type="evidence" value="ECO:0007669"/>
    <property type="project" value="InterPro"/>
</dbReference>
<comment type="subunit">
    <text evidence="5">Part of the 50S ribosomal subunit; part of the 5S rRNA/L5/L18/L25 subcomplex. Contacts the 5S rRNA. Binds to the 5S rRNA independently of L5 and L18.</text>
</comment>
<evidence type="ECO:0000256" key="2">
    <source>
        <dbReference type="ARBA" id="ARBA00022884"/>
    </source>
</evidence>
<keyword evidence="2 5" id="KW-0694">RNA-binding</keyword>
<dbReference type="GO" id="GO:0008097">
    <property type="term" value="F:5S rRNA binding"/>
    <property type="evidence" value="ECO:0007669"/>
    <property type="project" value="InterPro"/>
</dbReference>
<comment type="similarity">
    <text evidence="5">Belongs to the bacterial ribosomal protein bL25 family. CTC subfamily.</text>
</comment>
<sequence>MDIDLIGQLRNKTGKSAARRLRREEMVPAVLYGPKMEVLSLSVSSRRLERLLRDMGEESRLLNLSIEGSPETGTKKVLIREVQVHPVRRRFLHVDFYEVPLDHPIVVIVPVEPVGDAVGVKKGGTLDLVRRTVSVRCLPGEIPEKIELDVSKLDLGEAIHVRDLAKIVPFELVDDKHLSIVNISAPEGAGKGGAAGEE</sequence>
<dbReference type="Pfam" id="PF14693">
    <property type="entry name" value="Ribosomal_TL5_C"/>
    <property type="match status" value="1"/>
</dbReference>
<feature type="domain" description="Large ribosomal subunit protein bL25 L25" evidence="6">
    <location>
        <begin position="7"/>
        <end position="96"/>
    </location>
</feature>
<evidence type="ECO:0000256" key="4">
    <source>
        <dbReference type="ARBA" id="ARBA00023274"/>
    </source>
</evidence>
<comment type="function">
    <text evidence="5">This is one of the proteins that binds to the 5S RNA in the ribosome where it forms part of the central protuberance.</text>
</comment>
<evidence type="ECO:0000256" key="5">
    <source>
        <dbReference type="HAMAP-Rule" id="MF_01334"/>
    </source>
</evidence>
<dbReference type="AlphaFoldDB" id="A0A9W6D562"/>
<dbReference type="GO" id="GO:0006412">
    <property type="term" value="P:translation"/>
    <property type="evidence" value="ECO:0007669"/>
    <property type="project" value="UniProtKB-UniRule"/>
</dbReference>
<dbReference type="HAMAP" id="MF_01334">
    <property type="entry name" value="Ribosomal_bL25_CTC"/>
    <property type="match status" value="1"/>
</dbReference>
<dbReference type="NCBIfam" id="TIGR00731">
    <property type="entry name" value="bL25_bact_ctc"/>
    <property type="match status" value="1"/>
</dbReference>
<dbReference type="InterPro" id="IPR020930">
    <property type="entry name" value="Ribosomal_uL5_bac-type"/>
</dbReference>
<dbReference type="InterPro" id="IPR001021">
    <property type="entry name" value="Ribosomal_bL25_long"/>
</dbReference>
<feature type="domain" description="Large ribosomal subunit protein bL25 beta" evidence="7">
    <location>
        <begin position="105"/>
        <end position="186"/>
    </location>
</feature>
<name>A0A9W6D562_9BACT</name>
<dbReference type="InterPro" id="IPR029751">
    <property type="entry name" value="Ribosomal_L25_dom"/>
</dbReference>
<keyword evidence="9" id="KW-1185">Reference proteome</keyword>
<evidence type="ECO:0000259" key="7">
    <source>
        <dbReference type="Pfam" id="PF14693"/>
    </source>
</evidence>
<accession>A0A9W6D562</accession>
<protein>
    <recommendedName>
        <fullName evidence="5">Large ribosomal subunit protein bL25</fullName>
    </recommendedName>
    <alternativeName>
        <fullName evidence="5">General stress protein CTC</fullName>
    </alternativeName>
</protein>
<dbReference type="GO" id="GO:0022625">
    <property type="term" value="C:cytosolic large ribosomal subunit"/>
    <property type="evidence" value="ECO:0007669"/>
    <property type="project" value="TreeGrafter"/>
</dbReference>
<evidence type="ECO:0000313" key="9">
    <source>
        <dbReference type="Proteomes" id="UP001144372"/>
    </source>
</evidence>
<keyword evidence="1 5" id="KW-0699">rRNA-binding</keyword>
<dbReference type="InterPro" id="IPR011035">
    <property type="entry name" value="Ribosomal_bL25/Gln-tRNA_synth"/>
</dbReference>
<dbReference type="NCBIfam" id="NF004612">
    <property type="entry name" value="PRK05943.1"/>
    <property type="match status" value="1"/>
</dbReference>
<dbReference type="InterPro" id="IPR020057">
    <property type="entry name" value="Ribosomal_bL25_b-dom"/>
</dbReference>
<dbReference type="NCBIfam" id="NF004139">
    <property type="entry name" value="PRK05618.4-2"/>
    <property type="match status" value="1"/>
</dbReference>
<dbReference type="RefSeq" id="WP_281794182.1">
    <property type="nucleotide sequence ID" value="NZ_BSDR01000001.1"/>
</dbReference>
<dbReference type="CDD" id="cd00495">
    <property type="entry name" value="Ribosomal_L25_TL5_CTC"/>
    <property type="match status" value="1"/>
</dbReference>
<dbReference type="InterPro" id="IPR037121">
    <property type="entry name" value="Ribosomal_bL25_C"/>
</dbReference>
<dbReference type="Gene3D" id="2.170.120.20">
    <property type="entry name" value="Ribosomal protein L25, beta domain"/>
    <property type="match status" value="1"/>
</dbReference>
<keyword evidence="3 5" id="KW-0689">Ribosomal protein</keyword>
<dbReference type="EMBL" id="BSDR01000001">
    <property type="protein sequence ID" value="GLI34778.1"/>
    <property type="molecule type" value="Genomic_DNA"/>
</dbReference>
<proteinExistence type="inferred from homology"/>
<dbReference type="Gene3D" id="2.40.240.10">
    <property type="entry name" value="Ribosomal Protein L25, Chain P"/>
    <property type="match status" value="1"/>
</dbReference>
<evidence type="ECO:0000256" key="1">
    <source>
        <dbReference type="ARBA" id="ARBA00022730"/>
    </source>
</evidence>
<comment type="caution">
    <text evidence="8">The sequence shown here is derived from an EMBL/GenBank/DDBJ whole genome shotgun (WGS) entry which is preliminary data.</text>
</comment>
<dbReference type="InterPro" id="IPR020056">
    <property type="entry name" value="Rbsml_bL25/Gln-tRNA_synth_N"/>
</dbReference>
<evidence type="ECO:0000313" key="8">
    <source>
        <dbReference type="EMBL" id="GLI34778.1"/>
    </source>
</evidence>
<reference evidence="8" key="1">
    <citation type="submission" date="2022-12" db="EMBL/GenBank/DDBJ databases">
        <title>Reference genome sequencing for broad-spectrum identification of bacterial and archaeal isolates by mass spectrometry.</title>
        <authorList>
            <person name="Sekiguchi Y."/>
            <person name="Tourlousse D.M."/>
        </authorList>
    </citation>
    <scope>NUCLEOTIDE SEQUENCE</scope>
    <source>
        <strain evidence="8">ASRB1</strain>
    </source>
</reference>
<evidence type="ECO:0000256" key="3">
    <source>
        <dbReference type="ARBA" id="ARBA00022980"/>
    </source>
</evidence>
<dbReference type="Pfam" id="PF01386">
    <property type="entry name" value="Ribosomal_L25p"/>
    <property type="match status" value="1"/>
</dbReference>